<evidence type="ECO:0000313" key="2">
    <source>
        <dbReference type="Proteomes" id="UP000569329"/>
    </source>
</evidence>
<name>A0A839DS65_9PSEU</name>
<proteinExistence type="predicted"/>
<gene>
    <name evidence="1" type="ORF">FHX42_000908</name>
</gene>
<evidence type="ECO:0000313" key="1">
    <source>
        <dbReference type="EMBL" id="MBA8823579.1"/>
    </source>
</evidence>
<reference evidence="1 2" key="1">
    <citation type="submission" date="2020-07" db="EMBL/GenBank/DDBJ databases">
        <title>Sequencing the genomes of 1000 actinobacteria strains.</title>
        <authorList>
            <person name="Klenk H.-P."/>
        </authorList>
    </citation>
    <scope>NUCLEOTIDE SEQUENCE [LARGE SCALE GENOMIC DNA]</scope>
    <source>
        <strain evidence="1 2">DSM 45975</strain>
    </source>
</reference>
<keyword evidence="2" id="KW-1185">Reference proteome</keyword>
<dbReference type="AlphaFoldDB" id="A0A839DS65"/>
<comment type="caution">
    <text evidence="1">The sequence shown here is derived from an EMBL/GenBank/DDBJ whole genome shotgun (WGS) entry which is preliminary data.</text>
</comment>
<dbReference type="EMBL" id="JACGWZ010000001">
    <property type="protein sequence ID" value="MBA8823579.1"/>
    <property type="molecule type" value="Genomic_DNA"/>
</dbReference>
<accession>A0A839DS65</accession>
<protein>
    <submittedName>
        <fullName evidence="1">Uncharacterized protein</fullName>
    </submittedName>
</protein>
<dbReference type="Proteomes" id="UP000569329">
    <property type="component" value="Unassembled WGS sequence"/>
</dbReference>
<organism evidence="1 2">
    <name type="scientific">Halosaccharopolyspora lacisalsi</name>
    <dbReference type="NCBI Taxonomy" id="1000566"/>
    <lineage>
        <taxon>Bacteria</taxon>
        <taxon>Bacillati</taxon>
        <taxon>Actinomycetota</taxon>
        <taxon>Actinomycetes</taxon>
        <taxon>Pseudonocardiales</taxon>
        <taxon>Pseudonocardiaceae</taxon>
        <taxon>Halosaccharopolyspora</taxon>
    </lineage>
</organism>
<sequence>MFRRFFLVSAVVGLGIVVVRAIGADAKRPARAGGM</sequence>